<dbReference type="Gene3D" id="1.10.472.130">
    <property type="match status" value="1"/>
</dbReference>
<dbReference type="RefSeq" id="XP_025407645.1">
    <property type="nucleotide sequence ID" value="XM_025551860.1"/>
</dbReference>
<dbReference type="Pfam" id="PF12780">
    <property type="entry name" value="AAA_8"/>
    <property type="match status" value="1"/>
</dbReference>
<dbReference type="FunFam" id="3.40.50.300:FF:001221">
    <property type="entry name" value="Axonemal dynein heavy chain 8"/>
    <property type="match status" value="1"/>
</dbReference>
<dbReference type="Gene3D" id="1.20.1270.280">
    <property type="match status" value="1"/>
</dbReference>
<accession>A0A8B8FBE3</accession>
<dbReference type="InterPro" id="IPR027417">
    <property type="entry name" value="P-loop_NTPase"/>
</dbReference>
<evidence type="ECO:0000259" key="15">
    <source>
        <dbReference type="SMART" id="SM00382"/>
    </source>
</evidence>
<feature type="coiled-coil region" evidence="14">
    <location>
        <begin position="1233"/>
        <end position="1260"/>
    </location>
</feature>
<dbReference type="PANTHER" id="PTHR46961:SF19">
    <property type="entry name" value="DYNEIN HEAVY CHAIN 5, AXONEMAL"/>
    <property type="match status" value="1"/>
</dbReference>
<dbReference type="FunFam" id="1.10.8.1220:FF:000001">
    <property type="entry name" value="Dynein axonemal heavy chain 5"/>
    <property type="match status" value="1"/>
</dbReference>
<comment type="subcellular location">
    <subcellularLocation>
        <location evidence="1">Cytoplasm</location>
        <location evidence="1">Cytoskeleton</location>
        <location evidence="1">Cilium axoneme</location>
    </subcellularLocation>
</comment>
<dbReference type="GeneID" id="112681610"/>
<keyword evidence="6" id="KW-0547">Nucleotide-binding</keyword>
<keyword evidence="9 14" id="KW-0175">Coiled coil</keyword>
<keyword evidence="7" id="KW-0067">ATP-binding</keyword>
<dbReference type="GO" id="GO:0008569">
    <property type="term" value="F:minus-end-directed microtubule motor activity"/>
    <property type="evidence" value="ECO:0007669"/>
    <property type="project" value="InterPro"/>
</dbReference>
<dbReference type="Gene3D" id="1.10.8.710">
    <property type="match status" value="1"/>
</dbReference>
<feature type="domain" description="AAA+ ATPase" evidence="15">
    <location>
        <begin position="280"/>
        <end position="435"/>
    </location>
</feature>
<dbReference type="OrthoDB" id="286107at2759"/>
<dbReference type="Pfam" id="PF12781">
    <property type="entry name" value="AAA_9"/>
    <property type="match status" value="1"/>
</dbReference>
<dbReference type="Gene3D" id="6.10.140.1060">
    <property type="match status" value="1"/>
</dbReference>
<feature type="coiled-coil region" evidence="14">
    <location>
        <begin position="1509"/>
        <end position="1536"/>
    </location>
</feature>
<dbReference type="FunFam" id="1.20.1270.280:FF:000002">
    <property type="entry name" value="Dynein heavy chain 5, axonemal"/>
    <property type="match status" value="1"/>
</dbReference>
<keyword evidence="11" id="KW-0505">Motor protein</keyword>
<evidence type="ECO:0000256" key="6">
    <source>
        <dbReference type="ARBA" id="ARBA00022741"/>
    </source>
</evidence>
<dbReference type="FunFam" id="1.10.8.710:FF:000003">
    <property type="entry name" value="Dynein axonemal heavy chain 5"/>
    <property type="match status" value="1"/>
</dbReference>
<evidence type="ECO:0000256" key="11">
    <source>
        <dbReference type="ARBA" id="ARBA00023175"/>
    </source>
</evidence>
<protein>
    <submittedName>
        <fullName evidence="17">LOW QUALITY PROTEIN: dynein heavy chain 8, axonemal-like</fullName>
    </submittedName>
</protein>
<dbReference type="SMART" id="SM00382">
    <property type="entry name" value="AAA"/>
    <property type="match status" value="3"/>
</dbReference>
<keyword evidence="16" id="KW-1185">Reference proteome</keyword>
<dbReference type="GO" id="GO:0030286">
    <property type="term" value="C:dynein complex"/>
    <property type="evidence" value="ECO:0007669"/>
    <property type="project" value="UniProtKB-KW"/>
</dbReference>
<proteinExistence type="inferred from homology"/>
<dbReference type="InterPro" id="IPR035699">
    <property type="entry name" value="AAA_6"/>
</dbReference>
<comment type="similarity">
    <text evidence="2">Belongs to the dynein heavy chain family.</text>
</comment>
<dbReference type="GO" id="GO:0045505">
    <property type="term" value="F:dynein intermediate chain binding"/>
    <property type="evidence" value="ECO:0007669"/>
    <property type="project" value="InterPro"/>
</dbReference>
<dbReference type="FunFam" id="3.10.490.20:FF:000010">
    <property type="entry name" value="Dynein heavy chain, putative"/>
    <property type="match status" value="1"/>
</dbReference>
<dbReference type="SUPFAM" id="SSF52540">
    <property type="entry name" value="P-loop containing nucleoside triphosphate hydrolases"/>
    <property type="match status" value="4"/>
</dbReference>
<dbReference type="Pfam" id="PF18198">
    <property type="entry name" value="AAA_lid_11"/>
    <property type="match status" value="1"/>
</dbReference>
<evidence type="ECO:0000256" key="9">
    <source>
        <dbReference type="ARBA" id="ARBA00023054"/>
    </source>
</evidence>
<dbReference type="FunFam" id="3.40.50.300:FF:002141">
    <property type="entry name" value="Dynein heavy chain"/>
    <property type="match status" value="1"/>
</dbReference>
<reference evidence="17" key="1">
    <citation type="submission" date="2025-08" db="UniProtKB">
        <authorList>
            <consortium name="RefSeq"/>
        </authorList>
    </citation>
    <scope>IDENTIFICATION</scope>
    <source>
        <tissue evidence="17">Whole body</tissue>
    </source>
</reference>
<keyword evidence="12" id="KW-0206">Cytoskeleton</keyword>
<evidence type="ECO:0000256" key="7">
    <source>
        <dbReference type="ARBA" id="ARBA00022840"/>
    </source>
</evidence>
<evidence type="ECO:0000256" key="8">
    <source>
        <dbReference type="ARBA" id="ARBA00023017"/>
    </source>
</evidence>
<dbReference type="GO" id="GO:0007018">
    <property type="term" value="P:microtubule-based movement"/>
    <property type="evidence" value="ECO:0007669"/>
    <property type="project" value="InterPro"/>
</dbReference>
<dbReference type="Gene3D" id="1.10.8.1220">
    <property type="match status" value="1"/>
</dbReference>
<dbReference type="Proteomes" id="UP000694846">
    <property type="component" value="Unplaced"/>
</dbReference>
<dbReference type="Pfam" id="PF12774">
    <property type="entry name" value="AAA_6"/>
    <property type="match status" value="1"/>
</dbReference>
<keyword evidence="3" id="KW-0963">Cytoplasm</keyword>
<evidence type="ECO:0000256" key="13">
    <source>
        <dbReference type="ARBA" id="ARBA00023273"/>
    </source>
</evidence>
<dbReference type="FunFam" id="1.20.920.30:FF:000004">
    <property type="entry name" value="Dynein axonemal heavy chain 5"/>
    <property type="match status" value="1"/>
</dbReference>
<dbReference type="Pfam" id="PF12777">
    <property type="entry name" value="MT"/>
    <property type="match status" value="1"/>
</dbReference>
<dbReference type="Pfam" id="PF18199">
    <property type="entry name" value="Dynein_C"/>
    <property type="match status" value="1"/>
</dbReference>
<keyword evidence="5" id="KW-0677">Repeat</keyword>
<name>A0A8B8FBE3_9HEMI</name>
<evidence type="ECO:0000256" key="10">
    <source>
        <dbReference type="ARBA" id="ARBA00023069"/>
    </source>
</evidence>
<dbReference type="InterPro" id="IPR043160">
    <property type="entry name" value="Dynein_C_barrel"/>
</dbReference>
<gene>
    <name evidence="17" type="primary">LOC112681610</name>
</gene>
<evidence type="ECO:0000256" key="3">
    <source>
        <dbReference type="ARBA" id="ARBA00022490"/>
    </source>
</evidence>
<evidence type="ECO:0000313" key="16">
    <source>
        <dbReference type="Proteomes" id="UP000694846"/>
    </source>
</evidence>
<dbReference type="GO" id="GO:0005524">
    <property type="term" value="F:ATP binding"/>
    <property type="evidence" value="ECO:0007669"/>
    <property type="project" value="UniProtKB-KW"/>
</dbReference>
<dbReference type="Gene3D" id="3.10.490.20">
    <property type="match status" value="1"/>
</dbReference>
<dbReference type="InterPro" id="IPR024743">
    <property type="entry name" value="Dynein_HC_stalk"/>
</dbReference>
<dbReference type="InterPro" id="IPR043157">
    <property type="entry name" value="Dynein_AAA1S"/>
</dbReference>
<dbReference type="InterPro" id="IPR024317">
    <property type="entry name" value="Dynein_heavy_chain_D4_dom"/>
</dbReference>
<dbReference type="Gene3D" id="1.20.920.20">
    <property type="match status" value="1"/>
</dbReference>
<dbReference type="InterPro" id="IPR041658">
    <property type="entry name" value="AAA_lid_11"/>
</dbReference>
<feature type="coiled-coil region" evidence="14">
    <location>
        <begin position="1752"/>
        <end position="1786"/>
    </location>
</feature>
<keyword evidence="10" id="KW-0969">Cilium</keyword>
<dbReference type="FunFam" id="1.10.8.720:FF:000004">
    <property type="entry name" value="Dynein heavy chain 5, axonemal"/>
    <property type="match status" value="1"/>
</dbReference>
<feature type="domain" description="AAA+ ATPase" evidence="15">
    <location>
        <begin position="2"/>
        <end position="145"/>
    </location>
</feature>
<evidence type="ECO:0000313" key="17">
    <source>
        <dbReference type="RefSeq" id="XP_025407645.1"/>
    </source>
</evidence>
<keyword evidence="8" id="KW-0243">Dynein</keyword>
<dbReference type="Gene3D" id="3.40.50.300">
    <property type="entry name" value="P-loop containing nucleotide triphosphate hydrolases"/>
    <property type="match status" value="5"/>
</dbReference>
<dbReference type="InterPro" id="IPR003593">
    <property type="entry name" value="AAA+_ATPase"/>
</dbReference>
<dbReference type="GO" id="GO:0005930">
    <property type="term" value="C:axoneme"/>
    <property type="evidence" value="ECO:0007669"/>
    <property type="project" value="UniProtKB-SubCell"/>
</dbReference>
<dbReference type="InterPro" id="IPR042219">
    <property type="entry name" value="AAA_lid_11_sf"/>
</dbReference>
<keyword evidence="4" id="KW-0493">Microtubule</keyword>
<dbReference type="InterPro" id="IPR041228">
    <property type="entry name" value="Dynein_C"/>
</dbReference>
<dbReference type="Pfam" id="PF17852">
    <property type="entry name" value="Dynein_AAA_lid"/>
    <property type="match status" value="1"/>
</dbReference>
<dbReference type="InterPro" id="IPR035706">
    <property type="entry name" value="AAA_9"/>
</dbReference>
<feature type="domain" description="AAA+ ATPase" evidence="15">
    <location>
        <begin position="605"/>
        <end position="778"/>
    </location>
</feature>
<dbReference type="GO" id="GO:0005874">
    <property type="term" value="C:microtubule"/>
    <property type="evidence" value="ECO:0007669"/>
    <property type="project" value="UniProtKB-KW"/>
</dbReference>
<dbReference type="PANTHER" id="PTHR46961">
    <property type="entry name" value="DYNEIN HEAVY CHAIN 1, AXONEMAL-LIKE PROTEIN"/>
    <property type="match status" value="1"/>
</dbReference>
<dbReference type="FunFam" id="3.40.50.300:FF:000044">
    <property type="entry name" value="Dynein heavy chain 5, axonemal"/>
    <property type="match status" value="1"/>
</dbReference>
<dbReference type="InterPro" id="IPR026983">
    <property type="entry name" value="DHC"/>
</dbReference>
<evidence type="ECO:0000256" key="14">
    <source>
        <dbReference type="SAM" id="Coils"/>
    </source>
</evidence>
<dbReference type="FunFam" id="3.40.50.300:FF:000049">
    <property type="entry name" value="Dynein, axonemal, heavy chain 5"/>
    <property type="match status" value="1"/>
</dbReference>
<evidence type="ECO:0000256" key="5">
    <source>
        <dbReference type="ARBA" id="ARBA00022737"/>
    </source>
</evidence>
<dbReference type="GO" id="GO:0031514">
    <property type="term" value="C:motile cilium"/>
    <property type="evidence" value="ECO:0007669"/>
    <property type="project" value="UniProtKB-ARBA"/>
</dbReference>
<dbReference type="GO" id="GO:0051959">
    <property type="term" value="F:dynein light intermediate chain binding"/>
    <property type="evidence" value="ECO:0007669"/>
    <property type="project" value="InterPro"/>
</dbReference>
<dbReference type="InterPro" id="IPR004273">
    <property type="entry name" value="Dynein_heavy_D6_P-loop"/>
</dbReference>
<keyword evidence="13" id="KW-0966">Cell projection</keyword>
<sequence length="2651" mass="303488">MGGAPAGPAGTGKTETTKDMGKSLGKYVVVFNCSDQMDYRGLGRIFKGLVHSGTWGCFDEFNRIELPVLSVAAQQIYTVFSARKFKKEIFTFRYDVVPLNPEFAIFLTMNPGYAGRQELPENLKVLFRSVAMMVPDRLIIIRVKLAACGFKNNQFLSKKFFILYELCEEQLSKQVHYDFGLRNILAVLRTLGTQRRSNPNESEETILMRVLKGMNVSKLIDQDETIFLSLIEDLFVGMKSSSSTYKDLQTAIVATCAELSLVNHPTWNLKIVQVYETSLVRHGLMILGPTGSGKTAAIHCLLSSLTKTGLSHFEYRMNPKSITASQMFGRLDVSTNDWTDGIFSTLWRKTLKLESHQYCWIVLDGPVDAVWIENLNSVLDDNKTLTLANGDRIVMAPNAKLCFEPDNVDNASPATISRMGMTFFSSTVLPWKAAFQGWGKRKPILLFNCFQKLFDNTYDELLKMLQSKLTPKMSLLEAHYIHQTCDILDGLLKMFPEKLSEIILSRLYTFAIMWSIAAVLESVDRKSLENFIITTLKEKMNLPNLHSEESIYDFTISTKGEWQHWGLLIDDYTYPNDYIPVYGDILVPNLDNVRTIFLIKLIANQEKNVLLIGEQGTAKTVMIKSYMQDFDPETRLSKMLNFSSATTPNMFQNTVEGYVEKRFGNTYGPPGNRKMTIFIDDINMPIINDWGDQVTNEITRQLLEDKGFFSLTKPGDYINIAGVNMLGAMIHPGGGRNDIPPRLKRQFCIFNCTLPSDKSMDKIFGALGCGYFCIERFNQEIVALVPSLVTLTRIVWQKIKQKLLPTPANFHYVFNLRDLSRVWEGMLQIYTEECPNIATLLKLWCHELQRVIFDKLTSTMDKNWFTETVKTSAGDFLAPEIFQLFPDEMSSNLFVDFMGDVAEETGDEPDDYESDNPKIYELIDNFEVLEARMLMYMNQMNEVVNGSSMDLVFFKDCILHLVIISRILRIPRGNGLLVGIGGSGRRSVTTLASFIANYFQYSIFLTRSYGINNFLDDLRLLYRKAGFEGLKTTFVFTDNDIKDEAFLEYINNILSSGEIASLFPKEELEEMLNNLMPIFKKKNPKAIPTLDNLYEFFIKQAMNNLHLVLCFSPIGESFRLRSLKFPGIISGCIIDWYTAWPYDALLGVSRHFLHDFPMVCTVEEKESIIESLGEIHDNVAKDCISYFQRFRRQIFVTPKSFLLFVNGYKVLYTKNNATIEEMKMQRILGLEKLADASVQVARLKEELIEKEKELIVATAASTEVTTKVNIVVKAAEKSGAEVAVVKDRASEILKIISKEKKVAEIKLAKAQPALDAAEAALLTINAADIGTIRKLGSPPYLITLIMDCTLILFRRKVEKVIPDFEKSFLEPNWKESLKLMSDLKFLTYLKNFEKDKINRETVDLLQPYFNYKDYTFDKAKSACGNVAGLLSWTLAMIDFFNVNKEVLPLKANLVKQEAKFSKAKEELAEAEAIAYEKNKELFEAKRKLNIALNSQKAVQDEGNKCKYKMESATALIEGLEGERKRWTQQLAGFNMEIKNSLGDIVLLTGFLSYSGPFNQEYRKYLMQSWNQKLIQKNIPKSPNLNVTDKLADAPTISEWNLQGLPNDELSTQNGIIVTKSSKFTIMIDPQSQGISWIKNKEAINDIKITSFDDKYFRNHLEDCVSFGKPLLIQDILQDVDPVINNILEKNYYKVGRSLKVLLGDKEVDVSEHFRLYLTSKLSNPSYPPELYARCAVIDFTVTMKGLEDQLLSRVIETEKKELEQERIELIAEVTSQKRKMQKLEHDLLVKLTTVKGSLVDDETVLYTLNKTKDTAMDVSEKLEVANETQIKIGLMRENYRSIATRGSVLYFLIVEIGMVNPMYQNSLQQFLEQFDLSLANSQKSISLDRRIKNIIEYLTFAIFKYKCRGLYEIHKTLFTILVALKIDIDMGRITRNQFEYFIKGGASTDINSIRPKPFDWMTDICWMNLTALQALPPFDEILTMVEKNGSAWKNWYESSSPETEIMPNNLHTISVFEKLLVIRAWCPDRTLNQAFTYVAESLGPQFVETVMFDIEEMYLSSRSDTPLICFLSMGSDPSDLIEKTAKKMEILFNSVSMGQGQEVHAERLIKQCAIDGGWVLLQNCHLCLNFMQETYEYIYNSVSSSNQSSFRIWITTEVHPKFPISLLQISVHFTYEPPEGLRAGLMRTYNNMGDETLGYSNIPQYRPILYVISFLHSVVQERRKFGPVGWNIPYEFNTSDWYSSTLYLQKMVDDMNANSPIDWIALRYMIAEVHYGGRVTDDYDRRLLNNFTELWFTDSIFDEAFCFYKGYNILDHEVLSKYLLAIEEMPFKDPPQSCGLHPNTDITYQTNIAQEMFDTITLIQPKGSSGGSEVTREEMVYNMSKELLDKLPLVFNMFEIKGRLNIMGPTQPMNIFLGQEIDRIQKVIEIVKSTLEDLLLAIDGIIIMNEVLTETLDYLYDGRIPGHWLKVSWTSSTIGFWYMELLNRHSQISLWVFREKPRLFWMTGFFNPQGFLTAMKQEISRTHKGWTLDNVALQNEVLVHYKTDITTSPLEGVYVHGLFLDGAGWNRKDRVLQESLHKIMFTEMPVVYMFAINLLQSKRAVGYPCPVYKKPKRTGLTYVCELCLMTPPNAPPTHWILRGVALLCDIK</sequence>
<evidence type="ECO:0000256" key="2">
    <source>
        <dbReference type="ARBA" id="ARBA00008887"/>
    </source>
</evidence>
<dbReference type="Pfam" id="PF17857">
    <property type="entry name" value="AAA_lid_1"/>
    <property type="match status" value="1"/>
</dbReference>
<dbReference type="InterPro" id="IPR041589">
    <property type="entry name" value="DNAH3_AAA_lid_1"/>
</dbReference>
<dbReference type="Pfam" id="PF03028">
    <property type="entry name" value="Dynein_heavy"/>
    <property type="match status" value="1"/>
</dbReference>
<evidence type="ECO:0000256" key="4">
    <source>
        <dbReference type="ARBA" id="ARBA00022701"/>
    </source>
</evidence>
<dbReference type="Gene3D" id="1.20.920.30">
    <property type="match status" value="1"/>
</dbReference>
<dbReference type="FunFam" id="3.40.50.300:FF:000320">
    <property type="entry name" value="Dynein, axonemal, heavy chain 5"/>
    <property type="match status" value="1"/>
</dbReference>
<organism evidence="16 17">
    <name type="scientific">Sipha flava</name>
    <name type="common">yellow sugarcane aphid</name>
    <dbReference type="NCBI Taxonomy" id="143950"/>
    <lineage>
        <taxon>Eukaryota</taxon>
        <taxon>Metazoa</taxon>
        <taxon>Ecdysozoa</taxon>
        <taxon>Arthropoda</taxon>
        <taxon>Hexapoda</taxon>
        <taxon>Insecta</taxon>
        <taxon>Pterygota</taxon>
        <taxon>Neoptera</taxon>
        <taxon>Paraneoptera</taxon>
        <taxon>Hemiptera</taxon>
        <taxon>Sternorrhyncha</taxon>
        <taxon>Aphidomorpha</taxon>
        <taxon>Aphidoidea</taxon>
        <taxon>Aphididae</taxon>
        <taxon>Sipha</taxon>
    </lineage>
</organism>
<dbReference type="InterPro" id="IPR041466">
    <property type="entry name" value="Dynein_AAA5_ext"/>
</dbReference>
<evidence type="ECO:0000256" key="12">
    <source>
        <dbReference type="ARBA" id="ARBA00023212"/>
    </source>
</evidence>
<dbReference type="Gene3D" id="1.10.8.720">
    <property type="entry name" value="Region D6 of dynein motor"/>
    <property type="match status" value="1"/>
</dbReference>
<evidence type="ECO:0000256" key="1">
    <source>
        <dbReference type="ARBA" id="ARBA00004430"/>
    </source>
</evidence>
<dbReference type="Pfam" id="PF12775">
    <property type="entry name" value="AAA_7"/>
    <property type="match status" value="1"/>
</dbReference>
<dbReference type="FunFam" id="3.40.50.300:FF:001386">
    <property type="entry name" value="Dynein heavy chain, putative"/>
    <property type="match status" value="1"/>
</dbReference>